<dbReference type="NCBIfam" id="TIGR00043">
    <property type="entry name" value="rRNA maturation RNase YbeY"/>
    <property type="match status" value="1"/>
</dbReference>
<name>A0A0A5FXJ4_9BACI</name>
<keyword evidence="2 9" id="KW-0690">Ribosome biogenesis</keyword>
<evidence type="ECO:0000256" key="4">
    <source>
        <dbReference type="ARBA" id="ARBA00022722"/>
    </source>
</evidence>
<keyword evidence="9" id="KW-0963">Cytoplasm</keyword>
<dbReference type="GO" id="GO:0004222">
    <property type="term" value="F:metalloendopeptidase activity"/>
    <property type="evidence" value="ECO:0007669"/>
    <property type="project" value="InterPro"/>
</dbReference>
<dbReference type="EMBL" id="AVPF01000102">
    <property type="protein sequence ID" value="KGX83515.1"/>
    <property type="molecule type" value="Genomic_DNA"/>
</dbReference>
<dbReference type="PANTHER" id="PTHR46986:SF1">
    <property type="entry name" value="ENDORIBONUCLEASE YBEY, CHLOROPLASTIC"/>
    <property type="match status" value="1"/>
</dbReference>
<feature type="binding site" evidence="9">
    <location>
        <position position="130"/>
    </location>
    <ligand>
        <name>Zn(2+)</name>
        <dbReference type="ChEBI" id="CHEBI:29105"/>
        <note>catalytic</note>
    </ligand>
</feature>
<dbReference type="Gene3D" id="3.40.390.30">
    <property type="entry name" value="Metalloproteases ('zincins'), catalytic domain"/>
    <property type="match status" value="1"/>
</dbReference>
<keyword evidence="5 9" id="KW-0479">Metal-binding</keyword>
<dbReference type="EC" id="3.1.-.-" evidence="9"/>
<dbReference type="InterPro" id="IPR023091">
    <property type="entry name" value="MetalPrtase_cat_dom_sf_prd"/>
</dbReference>
<reference evidence="10 11" key="1">
    <citation type="submission" date="2013-08" db="EMBL/GenBank/DDBJ databases">
        <authorList>
            <person name="Huang J."/>
            <person name="Wang G."/>
        </authorList>
    </citation>
    <scope>NUCLEOTIDE SEQUENCE [LARGE SCALE GENOMIC DNA]</scope>
    <source>
        <strain evidence="10 11">BH030004</strain>
    </source>
</reference>
<dbReference type="GO" id="GO:0005737">
    <property type="term" value="C:cytoplasm"/>
    <property type="evidence" value="ECO:0007669"/>
    <property type="project" value="UniProtKB-SubCell"/>
</dbReference>
<organism evidence="10 11">
    <name type="scientific">Pontibacillus marinus BH030004 = DSM 16465</name>
    <dbReference type="NCBI Taxonomy" id="1385511"/>
    <lineage>
        <taxon>Bacteria</taxon>
        <taxon>Bacillati</taxon>
        <taxon>Bacillota</taxon>
        <taxon>Bacilli</taxon>
        <taxon>Bacillales</taxon>
        <taxon>Bacillaceae</taxon>
        <taxon>Pontibacillus</taxon>
    </lineage>
</organism>
<evidence type="ECO:0000256" key="3">
    <source>
        <dbReference type="ARBA" id="ARBA00022552"/>
    </source>
</evidence>
<protein>
    <recommendedName>
        <fullName evidence="9">Endoribonuclease YbeY</fullName>
        <ecNumber evidence="9">3.1.-.-</ecNumber>
    </recommendedName>
</protein>
<comment type="caution">
    <text evidence="10">The sequence shown here is derived from an EMBL/GenBank/DDBJ whole genome shotgun (WGS) entry which is preliminary data.</text>
</comment>
<feature type="binding site" evidence="9">
    <location>
        <position position="124"/>
    </location>
    <ligand>
        <name>Zn(2+)</name>
        <dbReference type="ChEBI" id="CHEBI:29105"/>
        <note>catalytic</note>
    </ligand>
</feature>
<dbReference type="eggNOG" id="COG0319">
    <property type="taxonomic scope" value="Bacteria"/>
</dbReference>
<keyword evidence="4 9" id="KW-0540">Nuclease</keyword>
<evidence type="ECO:0000256" key="6">
    <source>
        <dbReference type="ARBA" id="ARBA00022759"/>
    </source>
</evidence>
<gene>
    <name evidence="9" type="primary">ybeY</name>
    <name evidence="10" type="ORF">N783_02885</name>
</gene>
<sequence length="155" mass="17985">MQIDFHDETNSVDEDYIDLIDRVLQFAAKEEDVQTEAEMSVSFVDNKEIQAVNRNYRQKDEPTDVISFAMQEEGEEEMKIIGAEMPVLLGDIIISVDKAKEQAEEYQHSLERELSFLALHGFLHLLGYDHLNEEDEKKMFTRQEDILNAFGLKRG</sequence>
<keyword evidence="7 9" id="KW-0378">Hydrolase</keyword>
<dbReference type="RefSeq" id="WP_027447653.1">
    <property type="nucleotide sequence ID" value="NZ_AULJ01000080.1"/>
</dbReference>
<evidence type="ECO:0000313" key="11">
    <source>
        <dbReference type="Proteomes" id="UP000030403"/>
    </source>
</evidence>
<dbReference type="STRING" id="1385511.GCA_000425225_04194"/>
<dbReference type="InterPro" id="IPR002036">
    <property type="entry name" value="YbeY"/>
</dbReference>
<accession>A0A0A5FXJ4</accession>
<dbReference type="AlphaFoldDB" id="A0A0A5FXJ4"/>
<feature type="binding site" evidence="9">
    <location>
        <position position="120"/>
    </location>
    <ligand>
        <name>Zn(2+)</name>
        <dbReference type="ChEBI" id="CHEBI:29105"/>
        <note>catalytic</note>
    </ligand>
</feature>
<evidence type="ECO:0000256" key="9">
    <source>
        <dbReference type="HAMAP-Rule" id="MF_00009"/>
    </source>
</evidence>
<dbReference type="PANTHER" id="PTHR46986">
    <property type="entry name" value="ENDORIBONUCLEASE YBEY, CHLOROPLASTIC"/>
    <property type="match status" value="1"/>
</dbReference>
<keyword evidence="3 9" id="KW-0698">rRNA processing</keyword>
<keyword evidence="11" id="KW-1185">Reference proteome</keyword>
<evidence type="ECO:0000256" key="7">
    <source>
        <dbReference type="ARBA" id="ARBA00022801"/>
    </source>
</evidence>
<comment type="cofactor">
    <cofactor evidence="9">
        <name>Zn(2+)</name>
        <dbReference type="ChEBI" id="CHEBI:29105"/>
    </cofactor>
    <text evidence="9">Binds 1 zinc ion.</text>
</comment>
<dbReference type="SUPFAM" id="SSF55486">
    <property type="entry name" value="Metalloproteases ('zincins'), catalytic domain"/>
    <property type="match status" value="1"/>
</dbReference>
<dbReference type="Pfam" id="PF02130">
    <property type="entry name" value="YbeY"/>
    <property type="match status" value="1"/>
</dbReference>
<dbReference type="OrthoDB" id="9807740at2"/>
<proteinExistence type="inferred from homology"/>
<evidence type="ECO:0000256" key="2">
    <source>
        <dbReference type="ARBA" id="ARBA00022517"/>
    </source>
</evidence>
<dbReference type="GO" id="GO:0004521">
    <property type="term" value="F:RNA endonuclease activity"/>
    <property type="evidence" value="ECO:0007669"/>
    <property type="project" value="UniProtKB-UniRule"/>
</dbReference>
<dbReference type="PROSITE" id="PS01306">
    <property type="entry name" value="UPF0054"/>
    <property type="match status" value="1"/>
</dbReference>
<evidence type="ECO:0000256" key="8">
    <source>
        <dbReference type="ARBA" id="ARBA00022833"/>
    </source>
</evidence>
<dbReference type="GO" id="GO:0008270">
    <property type="term" value="F:zinc ion binding"/>
    <property type="evidence" value="ECO:0007669"/>
    <property type="project" value="UniProtKB-UniRule"/>
</dbReference>
<keyword evidence="6 9" id="KW-0255">Endonuclease</keyword>
<dbReference type="HAMAP" id="MF_00009">
    <property type="entry name" value="Endoribonucl_YbeY"/>
    <property type="match status" value="1"/>
</dbReference>
<comment type="similarity">
    <text evidence="1 9">Belongs to the endoribonuclease YbeY family.</text>
</comment>
<evidence type="ECO:0000313" key="10">
    <source>
        <dbReference type="EMBL" id="KGX83515.1"/>
    </source>
</evidence>
<dbReference type="GO" id="GO:0006364">
    <property type="term" value="P:rRNA processing"/>
    <property type="evidence" value="ECO:0007669"/>
    <property type="project" value="UniProtKB-UniRule"/>
</dbReference>
<evidence type="ECO:0000256" key="1">
    <source>
        <dbReference type="ARBA" id="ARBA00010875"/>
    </source>
</evidence>
<evidence type="ECO:0000256" key="5">
    <source>
        <dbReference type="ARBA" id="ARBA00022723"/>
    </source>
</evidence>
<dbReference type="Proteomes" id="UP000030403">
    <property type="component" value="Unassembled WGS sequence"/>
</dbReference>
<comment type="function">
    <text evidence="9">Single strand-specific metallo-endoribonuclease involved in late-stage 70S ribosome quality control and in maturation of the 3' terminus of the 16S rRNA.</text>
</comment>
<keyword evidence="8 9" id="KW-0862">Zinc</keyword>
<dbReference type="InterPro" id="IPR020549">
    <property type="entry name" value="YbeY_CS"/>
</dbReference>
<comment type="subcellular location">
    <subcellularLocation>
        <location evidence="9">Cytoplasm</location>
    </subcellularLocation>
</comment>